<reference evidence="3 4" key="1">
    <citation type="submission" date="2024-07" db="EMBL/GenBank/DDBJ databases">
        <authorList>
            <person name="Li M."/>
        </authorList>
    </citation>
    <scope>NUCLEOTIDE SEQUENCE [LARGE SCALE GENOMIC DNA]</scope>
    <source>
        <strain evidence="3 4">25A3E</strain>
    </source>
</reference>
<comment type="caution">
    <text evidence="3">The sequence shown here is derived from an EMBL/GenBank/DDBJ whole genome shotgun (WGS) entry which is preliminary data.</text>
</comment>
<dbReference type="Gene3D" id="1.10.10.60">
    <property type="entry name" value="Homeodomain-like"/>
    <property type="match status" value="1"/>
</dbReference>
<sequence length="321" mass="36557">MRELDKNTREAANLPARRFHRGPLGRVLERFLQSRASASSDFSLVELEQLWLAAAAHDPAIGLHLFAQFSPQDWHVLAHLCLFCADVAESSRCWARYASLAADSDQLRLVEEAEGAGVELQIDAPPQLARFLAEHYMVMALTQMRRGTGQALLPVRARFRHARPTYHAQYRPWFGERIEFNAPHNRLLFDRATLALPMLNRHAGMVELLCQELDRRLAQRRQLGGWAAKVAASARQALEQGMTPSLESVAEALHQSPRTLRRRLEEQDLSFRQVLDLLRAELEQHYQLEGFGRAQIGELLGYNDTAAYLHARKRWRDPAAS</sequence>
<protein>
    <submittedName>
        <fullName evidence="3">AraC family transcriptional regulator ligand-binding domain-containing protein</fullName>
    </submittedName>
</protein>
<dbReference type="InterPro" id="IPR032687">
    <property type="entry name" value="AraC-type_N"/>
</dbReference>
<feature type="domain" description="HTH araC/xylS-type" evidence="2">
    <location>
        <begin position="228"/>
        <end position="321"/>
    </location>
</feature>
<evidence type="ECO:0000313" key="3">
    <source>
        <dbReference type="EMBL" id="MEX6500671.1"/>
    </source>
</evidence>
<dbReference type="Pfam" id="PF12625">
    <property type="entry name" value="Arabinose_bd"/>
    <property type="match status" value="1"/>
</dbReference>
<gene>
    <name evidence="3" type="ORF">AB5S05_01235</name>
</gene>
<name>A0ABV3YMY6_9PSED</name>
<organism evidence="3 4">
    <name type="scientific">Pseudomonas zhanjiangensis</name>
    <dbReference type="NCBI Taxonomy" id="3239015"/>
    <lineage>
        <taxon>Bacteria</taxon>
        <taxon>Pseudomonadati</taxon>
        <taxon>Pseudomonadota</taxon>
        <taxon>Gammaproteobacteria</taxon>
        <taxon>Pseudomonadales</taxon>
        <taxon>Pseudomonadaceae</taxon>
        <taxon>Pseudomonas</taxon>
    </lineage>
</organism>
<evidence type="ECO:0000256" key="1">
    <source>
        <dbReference type="ARBA" id="ARBA00023125"/>
    </source>
</evidence>
<dbReference type="InterPro" id="IPR018060">
    <property type="entry name" value="HTH_AraC"/>
</dbReference>
<proteinExistence type="predicted"/>
<evidence type="ECO:0000259" key="2">
    <source>
        <dbReference type="PROSITE" id="PS01124"/>
    </source>
</evidence>
<dbReference type="EMBL" id="JBFTEG010000001">
    <property type="protein sequence ID" value="MEX6500671.1"/>
    <property type="molecule type" value="Genomic_DNA"/>
</dbReference>
<dbReference type="PANTHER" id="PTHR47894:SF1">
    <property type="entry name" value="HTH-TYPE TRANSCRIPTIONAL REGULATOR VQSM"/>
    <property type="match status" value="1"/>
</dbReference>
<dbReference type="RefSeq" id="WP_369285587.1">
    <property type="nucleotide sequence ID" value="NZ_JBFTEG010000001.1"/>
</dbReference>
<dbReference type="PROSITE" id="PS01124">
    <property type="entry name" value="HTH_ARAC_FAMILY_2"/>
    <property type="match status" value="1"/>
</dbReference>
<keyword evidence="1" id="KW-0238">DNA-binding</keyword>
<accession>A0ABV3YMY6</accession>
<keyword evidence="4" id="KW-1185">Reference proteome</keyword>
<evidence type="ECO:0000313" key="4">
    <source>
        <dbReference type="Proteomes" id="UP001560296"/>
    </source>
</evidence>
<dbReference type="Proteomes" id="UP001560296">
    <property type="component" value="Unassembled WGS sequence"/>
</dbReference>
<dbReference type="PANTHER" id="PTHR47894">
    <property type="entry name" value="HTH-TYPE TRANSCRIPTIONAL REGULATOR GADX"/>
    <property type="match status" value="1"/>
</dbReference>